<evidence type="ECO:0000313" key="2">
    <source>
        <dbReference type="EMBL" id="QJD95996.1"/>
    </source>
</evidence>
<evidence type="ECO:0000313" key="3">
    <source>
        <dbReference type="Proteomes" id="UP000503278"/>
    </source>
</evidence>
<dbReference type="Gene3D" id="1.20.1260.10">
    <property type="match status" value="1"/>
</dbReference>
<keyword evidence="3" id="KW-1185">Reference proteome</keyword>
<gene>
    <name evidence="2" type="ORF">HH214_08950</name>
</gene>
<dbReference type="RefSeq" id="WP_169607022.1">
    <property type="nucleotide sequence ID" value="NZ_CP051682.1"/>
</dbReference>
<dbReference type="EMBL" id="CP051682">
    <property type="protein sequence ID" value="QJD95996.1"/>
    <property type="molecule type" value="Genomic_DNA"/>
</dbReference>
<organism evidence="2 3">
    <name type="scientific">Mucilaginibacter robiniae</name>
    <dbReference type="NCBI Taxonomy" id="2728022"/>
    <lineage>
        <taxon>Bacteria</taxon>
        <taxon>Pseudomonadati</taxon>
        <taxon>Bacteroidota</taxon>
        <taxon>Sphingobacteriia</taxon>
        <taxon>Sphingobacteriales</taxon>
        <taxon>Sphingobacteriaceae</taxon>
        <taxon>Mucilaginibacter</taxon>
    </lineage>
</organism>
<dbReference type="AlphaFoldDB" id="A0A7L5E6J0"/>
<name>A0A7L5E6J0_9SPHI</name>
<proteinExistence type="predicted"/>
<reference evidence="2 3" key="1">
    <citation type="submission" date="2020-04" db="EMBL/GenBank/DDBJ databases">
        <title>Genome sequencing of novel species.</title>
        <authorList>
            <person name="Heo J."/>
            <person name="Kim S.-J."/>
            <person name="Kim J.-S."/>
            <person name="Hong S.-B."/>
            <person name="Kwon S.-W."/>
        </authorList>
    </citation>
    <scope>NUCLEOTIDE SEQUENCE [LARGE SCALE GENOMIC DNA]</scope>
    <source>
        <strain evidence="2 3">F39-2</strain>
    </source>
</reference>
<sequence>MMIPMLALGVAGFTNKSHLASTFNTSNGIVLKAEHVQSDPLMESMNKMMEQMHQQKMTGNVDLDFATVLRIHHQGAIDMAKVEVEQGKDAAMKNIAQKLLTPKPRKQQN</sequence>
<protein>
    <submittedName>
        <fullName evidence="2">DUF305 domain-containing protein</fullName>
    </submittedName>
</protein>
<evidence type="ECO:0000259" key="1">
    <source>
        <dbReference type="Pfam" id="PF03713"/>
    </source>
</evidence>
<dbReference type="Proteomes" id="UP000503278">
    <property type="component" value="Chromosome"/>
</dbReference>
<accession>A0A7L5E6J0</accession>
<dbReference type="KEGG" id="mrob:HH214_08950"/>
<feature type="domain" description="DUF305" evidence="1">
    <location>
        <begin position="31"/>
        <end position="101"/>
    </location>
</feature>
<dbReference type="InterPro" id="IPR005183">
    <property type="entry name" value="DUF305_CopM-like"/>
</dbReference>
<dbReference type="InterPro" id="IPR012347">
    <property type="entry name" value="Ferritin-like"/>
</dbReference>
<dbReference type="Pfam" id="PF03713">
    <property type="entry name" value="DUF305"/>
    <property type="match status" value="1"/>
</dbReference>